<gene>
    <name evidence="3" type="ORF">NUU61_005073</name>
</gene>
<evidence type="ECO:0000313" key="4">
    <source>
        <dbReference type="Proteomes" id="UP001141434"/>
    </source>
</evidence>
<dbReference type="PANTHER" id="PTHR42039:SF1">
    <property type="entry name" value="PUTATIVE (AFU_ORTHOLOGUE AFUA_3G02940)-RELATED"/>
    <property type="match status" value="1"/>
</dbReference>
<dbReference type="GeneID" id="81394823"/>
<dbReference type="InterPro" id="IPR038903">
    <property type="entry name" value="Allergen_Asp_f_4"/>
</dbReference>
<dbReference type="Proteomes" id="UP001141434">
    <property type="component" value="Unassembled WGS sequence"/>
</dbReference>
<keyword evidence="2" id="KW-0732">Signal</keyword>
<feature type="chain" id="PRO_5040960613" description="Allergen Asp f 4" evidence="2">
    <location>
        <begin position="21"/>
        <end position="360"/>
    </location>
</feature>
<feature type="compositionally biased region" description="Basic residues" evidence="1">
    <location>
        <begin position="22"/>
        <end position="31"/>
    </location>
</feature>
<reference evidence="3" key="2">
    <citation type="journal article" date="2023" name="IMA Fungus">
        <title>Comparative genomic study of the Penicillium genus elucidates a diverse pangenome and 15 lateral gene transfer events.</title>
        <authorList>
            <person name="Petersen C."/>
            <person name="Sorensen T."/>
            <person name="Nielsen M.R."/>
            <person name="Sondergaard T.E."/>
            <person name="Sorensen J.L."/>
            <person name="Fitzpatrick D.A."/>
            <person name="Frisvad J.C."/>
            <person name="Nielsen K.L."/>
        </authorList>
    </citation>
    <scope>NUCLEOTIDE SEQUENCE</scope>
    <source>
        <strain evidence="3">IBT 34128</strain>
    </source>
</reference>
<feature type="compositionally biased region" description="Low complexity" evidence="1">
    <location>
        <begin position="86"/>
        <end position="98"/>
    </location>
</feature>
<proteinExistence type="predicted"/>
<name>A0A9W9K876_9EURO</name>
<dbReference type="OrthoDB" id="118256at2759"/>
<evidence type="ECO:0008006" key="5">
    <source>
        <dbReference type="Google" id="ProtNLM"/>
    </source>
</evidence>
<reference evidence="3" key="1">
    <citation type="submission" date="2022-11" db="EMBL/GenBank/DDBJ databases">
        <authorList>
            <person name="Petersen C."/>
        </authorList>
    </citation>
    <scope>NUCLEOTIDE SEQUENCE</scope>
    <source>
        <strain evidence="3">IBT 34128</strain>
    </source>
</reference>
<feature type="signal peptide" evidence="2">
    <location>
        <begin position="1"/>
        <end position="20"/>
    </location>
</feature>
<evidence type="ECO:0000256" key="2">
    <source>
        <dbReference type="SAM" id="SignalP"/>
    </source>
</evidence>
<keyword evidence="4" id="KW-1185">Reference proteome</keyword>
<accession>A0A9W9K876</accession>
<organism evidence="3 4">
    <name type="scientific">Penicillium alfredii</name>
    <dbReference type="NCBI Taxonomy" id="1506179"/>
    <lineage>
        <taxon>Eukaryota</taxon>
        <taxon>Fungi</taxon>
        <taxon>Dikarya</taxon>
        <taxon>Ascomycota</taxon>
        <taxon>Pezizomycotina</taxon>
        <taxon>Eurotiomycetes</taxon>
        <taxon>Eurotiomycetidae</taxon>
        <taxon>Eurotiales</taxon>
        <taxon>Aspergillaceae</taxon>
        <taxon>Penicillium</taxon>
    </lineage>
</organism>
<feature type="region of interest" description="Disordered" evidence="1">
    <location>
        <begin position="86"/>
        <end position="137"/>
    </location>
</feature>
<dbReference type="GO" id="GO:0005576">
    <property type="term" value="C:extracellular region"/>
    <property type="evidence" value="ECO:0007669"/>
    <property type="project" value="InterPro"/>
</dbReference>
<protein>
    <recommendedName>
        <fullName evidence="5">Allergen Asp f 4</fullName>
    </recommendedName>
</protein>
<comment type="caution">
    <text evidence="3">The sequence shown here is derived from an EMBL/GenBank/DDBJ whole genome shotgun (WGS) entry which is preliminary data.</text>
</comment>
<dbReference type="AlphaFoldDB" id="A0A9W9K876"/>
<dbReference type="PANTHER" id="PTHR42039">
    <property type="entry name" value="PUTATIVE (AFU_ORTHOLOGUE AFUA_3G02940)-RELATED"/>
    <property type="match status" value="1"/>
</dbReference>
<feature type="region of interest" description="Disordered" evidence="1">
    <location>
        <begin position="20"/>
        <end position="48"/>
    </location>
</feature>
<evidence type="ECO:0000313" key="3">
    <source>
        <dbReference type="EMBL" id="KAJ5095717.1"/>
    </source>
</evidence>
<sequence length="360" mass="38756">MHLPNSMFLVTALTAGSAVARMHGHERRHAHPNAPEVEVEGPSTTQAPEVDLEMAKRDVGDMVTVNMGGKLVSWINKWAGGVNQPETANAAQTQTQQPAPQPTSSDVLSSVIPTPASDNSGSDSDDSGDGTSWTVIPKDGQYSRLGFGGTSKKLKKGDNPWDWVGNLGIPWGSNIIQVSKSKAHQYKHVVKFVGSDSEPWIVNFWNSFTEDYQTASFTPHSALKFTLGKGEEKFVAFDDNTQGGWGAAPLKNQARDASSSATLPTNQFGQYAVTWGEVDMSSENNGYSGWDVSCITAQNASMPISGMKICETSGDNCSIIGKDMSKMVKAYNEANKHSDHDAVSVPAGPLRLIVNLDYME</sequence>
<dbReference type="GO" id="GO:0019863">
    <property type="term" value="F:IgE binding"/>
    <property type="evidence" value="ECO:0007669"/>
    <property type="project" value="InterPro"/>
</dbReference>
<dbReference type="EMBL" id="JAPMSZ010000007">
    <property type="protein sequence ID" value="KAJ5095717.1"/>
    <property type="molecule type" value="Genomic_DNA"/>
</dbReference>
<dbReference type="Pfam" id="PF25312">
    <property type="entry name" value="Allergen_Asp_f_4"/>
    <property type="match status" value="1"/>
</dbReference>
<dbReference type="RefSeq" id="XP_056511268.1">
    <property type="nucleotide sequence ID" value="XM_056655655.1"/>
</dbReference>
<evidence type="ECO:0000256" key="1">
    <source>
        <dbReference type="SAM" id="MobiDB-lite"/>
    </source>
</evidence>